<protein>
    <submittedName>
        <fullName evidence="2">Uncharacterized protein</fullName>
    </submittedName>
</protein>
<reference evidence="2" key="1">
    <citation type="journal article" date="2022" name="bioRxiv">
        <title>Sequencing and chromosome-scale assembly of the giantPleurodeles waltlgenome.</title>
        <authorList>
            <person name="Brown T."/>
            <person name="Elewa A."/>
            <person name="Iarovenko S."/>
            <person name="Subramanian E."/>
            <person name="Araus A.J."/>
            <person name="Petzold A."/>
            <person name="Susuki M."/>
            <person name="Suzuki K.-i.T."/>
            <person name="Hayashi T."/>
            <person name="Toyoda A."/>
            <person name="Oliveira C."/>
            <person name="Osipova E."/>
            <person name="Leigh N.D."/>
            <person name="Simon A."/>
            <person name="Yun M.H."/>
        </authorList>
    </citation>
    <scope>NUCLEOTIDE SEQUENCE</scope>
    <source>
        <strain evidence="2">20211129_DDA</strain>
        <tissue evidence="2">Liver</tissue>
    </source>
</reference>
<evidence type="ECO:0000313" key="3">
    <source>
        <dbReference type="Proteomes" id="UP001066276"/>
    </source>
</evidence>
<accession>A0AAV7PQ67</accession>
<evidence type="ECO:0000256" key="1">
    <source>
        <dbReference type="SAM" id="Coils"/>
    </source>
</evidence>
<organism evidence="2 3">
    <name type="scientific">Pleurodeles waltl</name>
    <name type="common">Iberian ribbed newt</name>
    <dbReference type="NCBI Taxonomy" id="8319"/>
    <lineage>
        <taxon>Eukaryota</taxon>
        <taxon>Metazoa</taxon>
        <taxon>Chordata</taxon>
        <taxon>Craniata</taxon>
        <taxon>Vertebrata</taxon>
        <taxon>Euteleostomi</taxon>
        <taxon>Amphibia</taxon>
        <taxon>Batrachia</taxon>
        <taxon>Caudata</taxon>
        <taxon>Salamandroidea</taxon>
        <taxon>Salamandridae</taxon>
        <taxon>Pleurodelinae</taxon>
        <taxon>Pleurodeles</taxon>
    </lineage>
</organism>
<keyword evidence="1" id="KW-0175">Coiled coil</keyword>
<name>A0AAV7PQ67_PLEWA</name>
<comment type="caution">
    <text evidence="2">The sequence shown here is derived from an EMBL/GenBank/DDBJ whole genome shotgun (WGS) entry which is preliminary data.</text>
</comment>
<sequence length="82" mass="9777">MPREAFKPVLCGTHISYCVSKQRRTMQDLAELESQIHYLEARNRQAGKEILRQQLGLLQEQYRQLLLREAKMAWQVTQSRIY</sequence>
<keyword evidence="3" id="KW-1185">Reference proteome</keyword>
<proteinExistence type="predicted"/>
<gene>
    <name evidence="2" type="ORF">NDU88_007840</name>
</gene>
<dbReference type="Proteomes" id="UP001066276">
    <property type="component" value="Chromosome 7"/>
</dbReference>
<dbReference type="AlphaFoldDB" id="A0AAV7PQ67"/>
<dbReference type="EMBL" id="JANPWB010000011">
    <property type="protein sequence ID" value="KAJ1129472.1"/>
    <property type="molecule type" value="Genomic_DNA"/>
</dbReference>
<evidence type="ECO:0000313" key="2">
    <source>
        <dbReference type="EMBL" id="KAJ1129472.1"/>
    </source>
</evidence>
<feature type="coiled-coil region" evidence="1">
    <location>
        <begin position="29"/>
        <end position="68"/>
    </location>
</feature>